<organism evidence="2">
    <name type="scientific">Conus betulinus</name>
    <name type="common">Beech cone</name>
    <dbReference type="NCBI Taxonomy" id="89764"/>
    <lineage>
        <taxon>Eukaryota</taxon>
        <taxon>Metazoa</taxon>
        <taxon>Spiralia</taxon>
        <taxon>Lophotrochozoa</taxon>
        <taxon>Mollusca</taxon>
        <taxon>Gastropoda</taxon>
        <taxon>Caenogastropoda</taxon>
        <taxon>Neogastropoda</taxon>
        <taxon>Conoidea</taxon>
        <taxon>Conidae</taxon>
        <taxon>Conus</taxon>
        <taxon>Dendroconus</taxon>
    </lineage>
</organism>
<feature type="chain" id="PRO_5007492958" evidence="1">
    <location>
        <begin position="25"/>
        <end position="86"/>
    </location>
</feature>
<name>A0A142C1J9_CONBE</name>
<dbReference type="AlphaFoldDB" id="A0A142C1J9"/>
<evidence type="ECO:0000256" key="1">
    <source>
        <dbReference type="SAM" id="SignalP"/>
    </source>
</evidence>
<sequence>MRLPTMHSVILMLLLMFAFDNVDGDGQTARDVDNGKFMSSLQSEGMPARFFMLGEKRQLCESRSCPNDCGPDCRCDANNHCEDYWK</sequence>
<proteinExistence type="evidence at transcript level"/>
<dbReference type="EMBL" id="KU563952">
    <property type="protein sequence ID" value="AMP44700.1"/>
    <property type="molecule type" value="mRNA"/>
</dbReference>
<evidence type="ECO:0000313" key="2">
    <source>
        <dbReference type="EMBL" id="AMP44700.1"/>
    </source>
</evidence>
<feature type="signal peptide" evidence="1">
    <location>
        <begin position="1"/>
        <end position="24"/>
    </location>
</feature>
<protein>
    <submittedName>
        <fullName evidence="2">Conotoxin</fullName>
    </submittedName>
</protein>
<keyword evidence="1" id="KW-0732">Signal</keyword>
<reference evidence="2" key="1">
    <citation type="submission" date="2015-12" db="EMBL/GenBank/DDBJ databases">
        <title>High throughput identification of novel conotoxins from the Chinese tubular cone snail Conus betulinus by multitranscriptome sequencing.</title>
        <authorList>
            <person name="Ruan Z."/>
            <person name="Peng C."/>
            <person name="Shi Q."/>
            <person name="Yao G."/>
            <person name="Gao B.-M."/>
        </authorList>
    </citation>
    <scope>NUCLEOTIDE SEQUENCE</scope>
</reference>
<accession>A0A142C1J9</accession>